<evidence type="ECO:0000313" key="1">
    <source>
        <dbReference type="EMBL" id="CAG8715844.1"/>
    </source>
</evidence>
<dbReference type="Proteomes" id="UP000789405">
    <property type="component" value="Unassembled WGS sequence"/>
</dbReference>
<dbReference type="AlphaFoldDB" id="A0A9N9I1D9"/>
<gene>
    <name evidence="1" type="ORF">DERYTH_LOCUS13930</name>
</gene>
<proteinExistence type="predicted"/>
<comment type="caution">
    <text evidence="1">The sequence shown here is derived from an EMBL/GenBank/DDBJ whole genome shotgun (WGS) entry which is preliminary data.</text>
</comment>
<name>A0A9N9I1D9_9GLOM</name>
<dbReference type="EMBL" id="CAJVPY010010134">
    <property type="protein sequence ID" value="CAG8715844.1"/>
    <property type="molecule type" value="Genomic_DNA"/>
</dbReference>
<sequence length="72" mass="8483">MLKKLQEKYPHPEGIFTRRLKTVQIVDKSNECYFVNLNISDLNQKKENKICNVIFNQLYSLLGDSTFMSPEE</sequence>
<accession>A0A9N9I1D9</accession>
<feature type="non-terminal residue" evidence="1">
    <location>
        <position position="72"/>
    </location>
</feature>
<protein>
    <submittedName>
        <fullName evidence="1">2402_t:CDS:1</fullName>
    </submittedName>
</protein>
<reference evidence="1" key="1">
    <citation type="submission" date="2021-06" db="EMBL/GenBank/DDBJ databases">
        <authorList>
            <person name="Kallberg Y."/>
            <person name="Tangrot J."/>
            <person name="Rosling A."/>
        </authorList>
    </citation>
    <scope>NUCLEOTIDE SEQUENCE</scope>
    <source>
        <strain evidence="1">MA453B</strain>
    </source>
</reference>
<keyword evidence="2" id="KW-1185">Reference proteome</keyword>
<organism evidence="1 2">
    <name type="scientific">Dentiscutata erythropus</name>
    <dbReference type="NCBI Taxonomy" id="1348616"/>
    <lineage>
        <taxon>Eukaryota</taxon>
        <taxon>Fungi</taxon>
        <taxon>Fungi incertae sedis</taxon>
        <taxon>Mucoromycota</taxon>
        <taxon>Glomeromycotina</taxon>
        <taxon>Glomeromycetes</taxon>
        <taxon>Diversisporales</taxon>
        <taxon>Gigasporaceae</taxon>
        <taxon>Dentiscutata</taxon>
    </lineage>
</organism>
<evidence type="ECO:0000313" key="2">
    <source>
        <dbReference type="Proteomes" id="UP000789405"/>
    </source>
</evidence>